<dbReference type="Pfam" id="PF01368">
    <property type="entry name" value="DHH"/>
    <property type="match status" value="1"/>
</dbReference>
<evidence type="ECO:0000313" key="10">
    <source>
        <dbReference type="Proteomes" id="UP000591941"/>
    </source>
</evidence>
<evidence type="ECO:0000259" key="8">
    <source>
        <dbReference type="Pfam" id="PF17768"/>
    </source>
</evidence>
<feature type="domain" description="DHHA1" evidence="7">
    <location>
        <begin position="348"/>
        <end position="440"/>
    </location>
</feature>
<evidence type="ECO:0000259" key="6">
    <source>
        <dbReference type="Pfam" id="PF01368"/>
    </source>
</evidence>
<dbReference type="InterPro" id="IPR051673">
    <property type="entry name" value="SSDNA_exonuclease_RecJ"/>
</dbReference>
<evidence type="ECO:0000256" key="5">
    <source>
        <dbReference type="ARBA" id="ARBA00022839"/>
    </source>
</evidence>
<dbReference type="GO" id="GO:0006310">
    <property type="term" value="P:DNA recombination"/>
    <property type="evidence" value="ECO:0007669"/>
    <property type="project" value="InterPro"/>
</dbReference>
<dbReference type="GO" id="GO:0008409">
    <property type="term" value="F:5'-3' exonuclease activity"/>
    <property type="evidence" value="ECO:0007669"/>
    <property type="project" value="InterPro"/>
</dbReference>
<dbReference type="EMBL" id="JACHHI010000005">
    <property type="protein sequence ID" value="MBB6478151.1"/>
    <property type="molecule type" value="Genomic_DNA"/>
</dbReference>
<evidence type="ECO:0000256" key="4">
    <source>
        <dbReference type="ARBA" id="ARBA00022801"/>
    </source>
</evidence>
<feature type="domain" description="RecJ OB" evidence="8">
    <location>
        <begin position="458"/>
        <end position="561"/>
    </location>
</feature>
<dbReference type="PANTHER" id="PTHR30255:SF2">
    <property type="entry name" value="SINGLE-STRANDED-DNA-SPECIFIC EXONUCLEASE RECJ"/>
    <property type="match status" value="1"/>
</dbReference>
<dbReference type="GO" id="GO:0003676">
    <property type="term" value="F:nucleic acid binding"/>
    <property type="evidence" value="ECO:0007669"/>
    <property type="project" value="InterPro"/>
</dbReference>
<dbReference type="InterPro" id="IPR003156">
    <property type="entry name" value="DHHA1_dom"/>
</dbReference>
<protein>
    <recommendedName>
        <fullName evidence="2">Single-stranded-DNA-specific exonuclease RecJ</fullName>
    </recommendedName>
</protein>
<dbReference type="RefSeq" id="WP_159823273.1">
    <property type="nucleotide sequence ID" value="NZ_CABWNB010000004.1"/>
</dbReference>
<dbReference type="Gene3D" id="3.90.1640.30">
    <property type="match status" value="1"/>
</dbReference>
<dbReference type="Pfam" id="PF02272">
    <property type="entry name" value="DHHA1"/>
    <property type="match status" value="1"/>
</dbReference>
<dbReference type="Pfam" id="PF17768">
    <property type="entry name" value="RecJ_OB"/>
    <property type="match status" value="1"/>
</dbReference>
<dbReference type="NCBIfam" id="TIGR00644">
    <property type="entry name" value="recJ"/>
    <property type="match status" value="1"/>
</dbReference>
<reference evidence="9 10" key="1">
    <citation type="submission" date="2020-08" db="EMBL/GenBank/DDBJ databases">
        <title>Genomic Encyclopedia of Type Strains, Phase IV (KMG-IV): sequencing the most valuable type-strain genomes for metagenomic binning, comparative biology and taxonomic classification.</title>
        <authorList>
            <person name="Goeker M."/>
        </authorList>
    </citation>
    <scope>NUCLEOTIDE SEQUENCE [LARGE SCALE GENOMIC DNA]</scope>
    <source>
        <strain evidence="9 10">DSM 21255</strain>
    </source>
</reference>
<dbReference type="InterPro" id="IPR001667">
    <property type="entry name" value="DDH_dom"/>
</dbReference>
<comment type="caution">
    <text evidence="9">The sequence shown here is derived from an EMBL/GenBank/DDBJ whole genome shotgun (WGS) entry which is preliminary data.</text>
</comment>
<dbReference type="AlphaFoldDB" id="A0A841R432"/>
<sequence length="668" mass="74269">MQKKHWQFVPVEENTEQAGVLAHKFDLPLIVANMLVQRGICTVEAAQNFFHATLEDRFDPALLKGTKKAVERISQALKAQETIVIYGDYDVDGITSTSVMLRCLRRLGGNVEYYIPDRIEEGYGLNETALAELVAKGVKLVITVDCGISSTQLCNRFQGPLDLIVTDHHQPPEELPQALAVINPKQPGCVYPDKNLAGVGVAYTLCRALWREIKGEDYTDDIELVALGTVADVVPLLAENRLYVKEGLKRFATTDNVGLQALLQVCEIDPEQVTSERIGFSIAPRLNAAGRLAHARLGVQLLTATDAEQALALAQKLFTINSERQSLERELVTAARHRLAELGAADDRMLVVDGAAWHPGVIGIVASRLVDSFHRPALVISVNDGIGKGSCRSIPALDIYDALHSCADILEQFGGHHQAAGFSIREERIPELRKRLQDYADTHLTPDDFIPVLRVERALALADVDLDFVTALERLEPFGEGNPSPLFASRDLTVQKIRRIGKDRRHLKANFAQQGDDLECVGWGFGELTTEIFSGDTAAIVYALQKNTWQNQVQVQGVVKDITWESAQKVHLNREIMVAVYRELRVLLEPHDRTVAQVQTILAEQSGLSYAPRDLFAAVTVLEELHLLERQQHENETWYNWRPSDEKLALENSATYRAGAGKEDIWKP</sequence>
<dbReference type="Proteomes" id="UP000591941">
    <property type="component" value="Unassembled WGS sequence"/>
</dbReference>
<name>A0A841R432_9FIRM</name>
<evidence type="ECO:0000256" key="1">
    <source>
        <dbReference type="ARBA" id="ARBA00005915"/>
    </source>
</evidence>
<dbReference type="PANTHER" id="PTHR30255">
    <property type="entry name" value="SINGLE-STRANDED-DNA-SPECIFIC EXONUCLEASE RECJ"/>
    <property type="match status" value="1"/>
</dbReference>
<keyword evidence="10" id="KW-1185">Reference proteome</keyword>
<dbReference type="GeneID" id="93486474"/>
<dbReference type="InterPro" id="IPR041122">
    <property type="entry name" value="RecJ_OB"/>
</dbReference>
<dbReference type="Gene3D" id="3.10.310.30">
    <property type="match status" value="1"/>
</dbReference>
<evidence type="ECO:0000256" key="2">
    <source>
        <dbReference type="ARBA" id="ARBA00019841"/>
    </source>
</evidence>
<gene>
    <name evidence="9" type="ORF">HNR45_001212</name>
</gene>
<evidence type="ECO:0000259" key="7">
    <source>
        <dbReference type="Pfam" id="PF02272"/>
    </source>
</evidence>
<keyword evidence="3" id="KW-0540">Nuclease</keyword>
<evidence type="ECO:0000256" key="3">
    <source>
        <dbReference type="ARBA" id="ARBA00022722"/>
    </source>
</evidence>
<comment type="similarity">
    <text evidence="1">Belongs to the RecJ family.</text>
</comment>
<keyword evidence="4 9" id="KW-0378">Hydrolase</keyword>
<organism evidence="9 10">
    <name type="scientific">Negativicoccus succinicivorans</name>
    <dbReference type="NCBI Taxonomy" id="620903"/>
    <lineage>
        <taxon>Bacteria</taxon>
        <taxon>Bacillati</taxon>
        <taxon>Bacillota</taxon>
        <taxon>Negativicutes</taxon>
        <taxon>Veillonellales</taxon>
        <taxon>Veillonellaceae</taxon>
        <taxon>Negativicoccus</taxon>
    </lineage>
</organism>
<evidence type="ECO:0000313" key="9">
    <source>
        <dbReference type="EMBL" id="MBB6478151.1"/>
    </source>
</evidence>
<dbReference type="InterPro" id="IPR004610">
    <property type="entry name" value="RecJ"/>
</dbReference>
<dbReference type="SUPFAM" id="SSF64182">
    <property type="entry name" value="DHH phosphoesterases"/>
    <property type="match status" value="1"/>
</dbReference>
<dbReference type="GO" id="GO:0006281">
    <property type="term" value="P:DNA repair"/>
    <property type="evidence" value="ECO:0007669"/>
    <property type="project" value="InterPro"/>
</dbReference>
<keyword evidence="5 9" id="KW-0269">Exonuclease</keyword>
<proteinExistence type="inferred from homology"/>
<feature type="domain" description="DDH" evidence="6">
    <location>
        <begin position="82"/>
        <end position="229"/>
    </location>
</feature>
<accession>A0A841R432</accession>
<dbReference type="InterPro" id="IPR038763">
    <property type="entry name" value="DHH_sf"/>
</dbReference>
<dbReference type="OrthoDB" id="9809852at2"/>